<dbReference type="EMBL" id="JAFBCV010000003">
    <property type="protein sequence ID" value="MBM7837917.1"/>
    <property type="molecule type" value="Genomic_DNA"/>
</dbReference>
<dbReference type="PRINTS" id="PR00727">
    <property type="entry name" value="LEADERPTASE"/>
</dbReference>
<comment type="similarity">
    <text evidence="3 6">Belongs to the peptidase S26 family.</text>
</comment>
<dbReference type="InterPro" id="IPR000223">
    <property type="entry name" value="Pept_S26A_signal_pept_1"/>
</dbReference>
<evidence type="ECO:0000259" key="7">
    <source>
        <dbReference type="Pfam" id="PF10502"/>
    </source>
</evidence>
<dbReference type="InterPro" id="IPR036286">
    <property type="entry name" value="LexA/Signal_pep-like_sf"/>
</dbReference>
<reference evidence="8" key="1">
    <citation type="submission" date="2021-01" db="EMBL/GenBank/DDBJ databases">
        <title>Genomic Encyclopedia of Type Strains, Phase IV (KMG-IV): sequencing the most valuable type-strain genomes for metagenomic binning, comparative biology and taxonomic classification.</title>
        <authorList>
            <person name="Goeker M."/>
        </authorList>
    </citation>
    <scope>NUCLEOTIDE SEQUENCE</scope>
    <source>
        <strain evidence="8">DSM 21943</strain>
    </source>
</reference>
<evidence type="ECO:0000313" key="8">
    <source>
        <dbReference type="EMBL" id="MBM7837917.1"/>
    </source>
</evidence>
<keyword evidence="5 6" id="KW-0378">Hydrolase</keyword>
<dbReference type="InterPro" id="IPR019757">
    <property type="entry name" value="Pept_S26A_signal_pept_1_Lys-AS"/>
</dbReference>
<dbReference type="RefSeq" id="WP_035441758.1">
    <property type="nucleotide sequence ID" value="NZ_JAFBCV010000003.1"/>
</dbReference>
<protein>
    <recommendedName>
        <fullName evidence="4 6">Signal peptidase I</fullName>
        <ecNumber evidence="4 6">3.4.21.89</ecNumber>
    </recommendedName>
</protein>
<evidence type="ECO:0000256" key="6">
    <source>
        <dbReference type="RuleBase" id="RU362042"/>
    </source>
</evidence>
<evidence type="ECO:0000256" key="2">
    <source>
        <dbReference type="ARBA" id="ARBA00004401"/>
    </source>
</evidence>
<dbReference type="SUPFAM" id="SSF51306">
    <property type="entry name" value="LexA/Signal peptidase"/>
    <property type="match status" value="1"/>
</dbReference>
<dbReference type="PROSITE" id="PS00760">
    <property type="entry name" value="SPASE_I_2"/>
    <property type="match status" value="1"/>
</dbReference>
<feature type="domain" description="Peptidase S26" evidence="7">
    <location>
        <begin position="11"/>
        <end position="170"/>
    </location>
</feature>
<dbReference type="PROSITE" id="PS00761">
    <property type="entry name" value="SPASE_I_3"/>
    <property type="match status" value="1"/>
</dbReference>
<evidence type="ECO:0000256" key="4">
    <source>
        <dbReference type="ARBA" id="ARBA00013208"/>
    </source>
</evidence>
<keyword evidence="9" id="KW-1185">Reference proteome</keyword>
<name>A0ABS2SQZ1_9BACI</name>
<evidence type="ECO:0000256" key="3">
    <source>
        <dbReference type="ARBA" id="ARBA00009370"/>
    </source>
</evidence>
<dbReference type="PANTHER" id="PTHR43390:SF1">
    <property type="entry name" value="CHLOROPLAST PROCESSING PEPTIDASE"/>
    <property type="match status" value="1"/>
</dbReference>
<keyword evidence="6" id="KW-0472">Membrane</keyword>
<keyword evidence="6" id="KW-0812">Transmembrane</keyword>
<dbReference type="Proteomes" id="UP001179280">
    <property type="component" value="Unassembled WGS sequence"/>
</dbReference>
<dbReference type="Gene3D" id="2.10.109.10">
    <property type="entry name" value="Umud Fragment, subunit A"/>
    <property type="match status" value="1"/>
</dbReference>
<comment type="caution">
    <text evidence="8">The sequence shown here is derived from an EMBL/GenBank/DDBJ whole genome shotgun (WGS) entry which is preliminary data.</text>
</comment>
<keyword evidence="6" id="KW-1133">Transmembrane helix</keyword>
<dbReference type="InterPro" id="IPR019533">
    <property type="entry name" value="Peptidase_S26"/>
</dbReference>
<keyword evidence="6" id="KW-0645">Protease</keyword>
<dbReference type="Pfam" id="PF10502">
    <property type="entry name" value="Peptidase_S26"/>
    <property type="match status" value="1"/>
</dbReference>
<dbReference type="GO" id="GO:0009003">
    <property type="term" value="F:signal peptidase activity"/>
    <property type="evidence" value="ECO:0007669"/>
    <property type="project" value="UniProtKB-EC"/>
</dbReference>
<dbReference type="NCBIfam" id="TIGR02227">
    <property type="entry name" value="sigpep_I_bact"/>
    <property type="match status" value="1"/>
</dbReference>
<evidence type="ECO:0000313" key="9">
    <source>
        <dbReference type="Proteomes" id="UP001179280"/>
    </source>
</evidence>
<comment type="catalytic activity">
    <reaction evidence="1 6">
        <text>Cleavage of hydrophobic, N-terminal signal or leader sequences from secreted and periplasmic proteins.</text>
        <dbReference type="EC" id="3.4.21.89"/>
    </reaction>
</comment>
<evidence type="ECO:0000256" key="1">
    <source>
        <dbReference type="ARBA" id="ARBA00000677"/>
    </source>
</evidence>
<dbReference type="InterPro" id="IPR019758">
    <property type="entry name" value="Pept_S26A_signal_pept_1_CS"/>
</dbReference>
<sequence>MAETNVKSEVWGWVKAIVIAVIIALVVRTFVVTSFEVSGISMEPTAHDQERFVVNKLSYQFGEPDRFDLIVFDATETERYIKRVIGLPGDTIRFENDQLYVNDQPTDEPFLDEVQASYDGIYTSDFEYEGTVPENHVFVMGDNRGNSKDSRSIGPVHEDDIIGKVGLRFWPLTEFGFMK</sequence>
<gene>
    <name evidence="8" type="ORF">JOC54_001148</name>
</gene>
<evidence type="ECO:0000256" key="5">
    <source>
        <dbReference type="ARBA" id="ARBA00022801"/>
    </source>
</evidence>
<organism evidence="8 9">
    <name type="scientific">Shouchella xiaoxiensis</name>
    <dbReference type="NCBI Taxonomy" id="766895"/>
    <lineage>
        <taxon>Bacteria</taxon>
        <taxon>Bacillati</taxon>
        <taxon>Bacillota</taxon>
        <taxon>Bacilli</taxon>
        <taxon>Bacillales</taxon>
        <taxon>Bacillaceae</taxon>
        <taxon>Shouchella</taxon>
    </lineage>
</organism>
<comment type="subcellular location">
    <subcellularLocation>
        <location evidence="2">Cell membrane</location>
        <topology evidence="2">Single-pass type II membrane protein</topology>
    </subcellularLocation>
    <subcellularLocation>
        <location evidence="6">Membrane</location>
        <topology evidence="6">Single-pass type II membrane protein</topology>
    </subcellularLocation>
</comment>
<dbReference type="EC" id="3.4.21.89" evidence="4 6"/>
<feature type="transmembrane region" description="Helical" evidence="6">
    <location>
        <begin position="12"/>
        <end position="32"/>
    </location>
</feature>
<dbReference type="PANTHER" id="PTHR43390">
    <property type="entry name" value="SIGNAL PEPTIDASE I"/>
    <property type="match status" value="1"/>
</dbReference>
<accession>A0ABS2SQZ1</accession>
<proteinExistence type="inferred from homology"/>
<dbReference type="CDD" id="cd06530">
    <property type="entry name" value="S26_SPase_I"/>
    <property type="match status" value="1"/>
</dbReference>